<dbReference type="AlphaFoldDB" id="A0A926NCP5"/>
<reference evidence="1" key="1">
    <citation type="submission" date="2020-09" db="EMBL/GenBank/DDBJ databases">
        <title>A novel bacterium of genus Bacillus, isolated from South China Sea.</title>
        <authorList>
            <person name="Huang H."/>
            <person name="Mo K."/>
            <person name="Hu Y."/>
        </authorList>
    </citation>
    <scope>NUCLEOTIDE SEQUENCE</scope>
    <source>
        <strain evidence="1">IB182487</strain>
    </source>
</reference>
<evidence type="ECO:0000313" key="1">
    <source>
        <dbReference type="EMBL" id="MBD1379119.1"/>
    </source>
</evidence>
<comment type="caution">
    <text evidence="1">The sequence shown here is derived from an EMBL/GenBank/DDBJ whole genome shotgun (WGS) entry which is preliminary data.</text>
</comment>
<accession>A0A926NCP5</accession>
<sequence>MEQVQKTIIEKATYSYDTEEEKISHSAVMGARNYKEIDTWIGIELCGQAKFYSYL</sequence>
<dbReference type="Proteomes" id="UP000626844">
    <property type="component" value="Unassembled WGS sequence"/>
</dbReference>
<proteinExistence type="predicted"/>
<evidence type="ECO:0000313" key="2">
    <source>
        <dbReference type="Proteomes" id="UP000626844"/>
    </source>
</evidence>
<name>A0A926NCP5_9BACI</name>
<organism evidence="1 2">
    <name type="scientific">Metabacillus arenae</name>
    <dbReference type="NCBI Taxonomy" id="2771434"/>
    <lineage>
        <taxon>Bacteria</taxon>
        <taxon>Bacillati</taxon>
        <taxon>Bacillota</taxon>
        <taxon>Bacilli</taxon>
        <taxon>Bacillales</taxon>
        <taxon>Bacillaceae</taxon>
        <taxon>Metabacillus</taxon>
    </lineage>
</organism>
<dbReference type="EMBL" id="JACXAI010000002">
    <property type="protein sequence ID" value="MBD1379119.1"/>
    <property type="molecule type" value="Genomic_DNA"/>
</dbReference>
<keyword evidence="2" id="KW-1185">Reference proteome</keyword>
<dbReference type="RefSeq" id="WP_191155446.1">
    <property type="nucleotide sequence ID" value="NZ_JACXAI010000002.1"/>
</dbReference>
<protein>
    <submittedName>
        <fullName evidence="1">Uncharacterized protein</fullName>
    </submittedName>
</protein>
<gene>
    <name evidence="1" type="ORF">IC621_02650</name>
</gene>